<sequence>MLKRILSKLPQKTSKCVGSDCDTSFKDPGRGDEVRRTNGGGIVAINGLKVFRKVAAIFPTSTAAGMELVEPHLSFNDVPNAIKQNLFLTKMNFCCLVQDPREVGSDSGDYDRKRQALLELVEFVSSGSARFTESAVSVMCKMFAVNLFRIFPPKDRSAFRGGEGENEEPIFDPAWTHIQLVYELLLYFVNHNSLDMKVSKKYIDCSFISRLVDLFDSEDPRERDCLKTILHRIYAKFVVHRPFIRKAISNIVYRFVFETERHNGIAELLEIFGCIISGFSLPLSGEHRMFLLRVLIPLHKPKSMGSYHQELSYCIVQFIEKEQKLANSVIKGLLKYWPVTNSQKELMFLSELEEVLESSSMEDFQDVMVPLFHRVTSCLTSSHYLVAERAHLLWNNKHIRDFVMPNRQVLLPIVIPALELNTNSHWNRAVLNLTLNLKKMLCEMDTELVVAGHGSSEECSTKSEVSGEQISTLKLAESGPESYNPALVRSAAFVEPVSC</sequence>
<dbReference type="InterPro" id="IPR002554">
    <property type="entry name" value="PP2A_B56"/>
</dbReference>
<evidence type="ECO:0008006" key="3">
    <source>
        <dbReference type="Google" id="ProtNLM"/>
    </source>
</evidence>
<dbReference type="EnsemblPlants" id="Kaladp0024s0796.1.v1.1">
    <property type="protein sequence ID" value="Kaladp0024s0796.1.v1.1"/>
    <property type="gene ID" value="Kaladp0024s0796.v1.1"/>
</dbReference>
<dbReference type="GO" id="GO:0007165">
    <property type="term" value="P:signal transduction"/>
    <property type="evidence" value="ECO:0007669"/>
    <property type="project" value="InterPro"/>
</dbReference>
<dbReference type="InterPro" id="IPR011989">
    <property type="entry name" value="ARM-like"/>
</dbReference>
<organism evidence="1 2">
    <name type="scientific">Kalanchoe fedtschenkoi</name>
    <name type="common">Lavender scallops</name>
    <name type="synonym">South American air plant</name>
    <dbReference type="NCBI Taxonomy" id="63787"/>
    <lineage>
        <taxon>Eukaryota</taxon>
        <taxon>Viridiplantae</taxon>
        <taxon>Streptophyta</taxon>
        <taxon>Embryophyta</taxon>
        <taxon>Tracheophyta</taxon>
        <taxon>Spermatophyta</taxon>
        <taxon>Magnoliopsida</taxon>
        <taxon>eudicotyledons</taxon>
        <taxon>Gunneridae</taxon>
        <taxon>Pentapetalae</taxon>
        <taxon>Saxifragales</taxon>
        <taxon>Crassulaceae</taxon>
        <taxon>Kalanchoe</taxon>
    </lineage>
</organism>
<name>A0A7N0T7G3_KALFE</name>
<evidence type="ECO:0000313" key="1">
    <source>
        <dbReference type="EnsemblPlants" id="Kaladp0024s0796.1.v1.1"/>
    </source>
</evidence>
<dbReference type="GO" id="GO:0019888">
    <property type="term" value="F:protein phosphatase regulator activity"/>
    <property type="evidence" value="ECO:0007669"/>
    <property type="project" value="InterPro"/>
</dbReference>
<dbReference type="OMA" id="LGIYHQQ"/>
<evidence type="ECO:0000313" key="2">
    <source>
        <dbReference type="Proteomes" id="UP000594263"/>
    </source>
</evidence>
<dbReference type="Gramene" id="Kaladp0024s0796.1.v1.1">
    <property type="protein sequence ID" value="Kaladp0024s0796.1.v1.1"/>
    <property type="gene ID" value="Kaladp0024s0796.v1.1"/>
</dbReference>
<dbReference type="PANTHER" id="PTHR10257">
    <property type="entry name" value="SERINE/THREONINE PROTEIN PHOSPHATASE 2A PP2A REGULATORY SUBUNIT B"/>
    <property type="match status" value="1"/>
</dbReference>
<dbReference type="GO" id="GO:0000159">
    <property type="term" value="C:protein phosphatase type 2A complex"/>
    <property type="evidence" value="ECO:0007669"/>
    <property type="project" value="InterPro"/>
</dbReference>
<proteinExistence type="predicted"/>
<dbReference type="FunFam" id="1.25.10.10:FF:000331">
    <property type="entry name" value="Phosphoprotein phosphatase, putative"/>
    <property type="match status" value="1"/>
</dbReference>
<dbReference type="Gene3D" id="1.25.10.10">
    <property type="entry name" value="Leucine-rich Repeat Variant"/>
    <property type="match status" value="1"/>
</dbReference>
<dbReference type="PANTHER" id="PTHR10257:SF31">
    <property type="entry name" value="SERINE_THREONINE PROTEIN PHOSPHATASE 2A 57 KDA REGULATORY SUBUNIT B' KAPPA ISOFORM"/>
    <property type="match status" value="1"/>
</dbReference>
<protein>
    <recommendedName>
        <fullName evidence="3">Serine/threonine protein phosphatase 2A regulatory subunit</fullName>
    </recommendedName>
</protein>
<dbReference type="AlphaFoldDB" id="A0A7N0T7G3"/>
<dbReference type="Pfam" id="PF01603">
    <property type="entry name" value="B56"/>
    <property type="match status" value="1"/>
</dbReference>
<reference evidence="1" key="1">
    <citation type="submission" date="2021-01" db="UniProtKB">
        <authorList>
            <consortium name="EnsemblPlants"/>
        </authorList>
    </citation>
    <scope>IDENTIFICATION</scope>
</reference>
<dbReference type="InterPro" id="IPR016024">
    <property type="entry name" value="ARM-type_fold"/>
</dbReference>
<dbReference type="SUPFAM" id="SSF48371">
    <property type="entry name" value="ARM repeat"/>
    <property type="match status" value="1"/>
</dbReference>
<keyword evidence="2" id="KW-1185">Reference proteome</keyword>
<accession>A0A7N0T7G3</accession>
<dbReference type="Proteomes" id="UP000594263">
    <property type="component" value="Unplaced"/>
</dbReference>